<dbReference type="EnsemblPlants" id="AVESA.00010b.r2.5AG0813670.2">
    <property type="protein sequence ID" value="AVESA.00010b.r2.5AG0813670.2.CDS"/>
    <property type="gene ID" value="AVESA.00010b.r2.5AG0813670"/>
</dbReference>
<proteinExistence type="predicted"/>
<dbReference type="Proteomes" id="UP001732700">
    <property type="component" value="Chromosome 5A"/>
</dbReference>
<evidence type="ECO:0000313" key="2">
    <source>
        <dbReference type="Proteomes" id="UP001732700"/>
    </source>
</evidence>
<reference evidence="1" key="1">
    <citation type="submission" date="2021-05" db="EMBL/GenBank/DDBJ databases">
        <authorList>
            <person name="Scholz U."/>
            <person name="Mascher M."/>
            <person name="Fiebig A."/>
        </authorList>
    </citation>
    <scope>NUCLEOTIDE SEQUENCE [LARGE SCALE GENOMIC DNA]</scope>
</reference>
<evidence type="ECO:0000313" key="1">
    <source>
        <dbReference type="EnsemblPlants" id="AVESA.00010b.r2.5AG0813670.2.CDS"/>
    </source>
</evidence>
<organism evidence="1 2">
    <name type="scientific">Avena sativa</name>
    <name type="common">Oat</name>
    <dbReference type="NCBI Taxonomy" id="4498"/>
    <lineage>
        <taxon>Eukaryota</taxon>
        <taxon>Viridiplantae</taxon>
        <taxon>Streptophyta</taxon>
        <taxon>Embryophyta</taxon>
        <taxon>Tracheophyta</taxon>
        <taxon>Spermatophyta</taxon>
        <taxon>Magnoliopsida</taxon>
        <taxon>Liliopsida</taxon>
        <taxon>Poales</taxon>
        <taxon>Poaceae</taxon>
        <taxon>BOP clade</taxon>
        <taxon>Pooideae</taxon>
        <taxon>Poodae</taxon>
        <taxon>Poeae</taxon>
        <taxon>Poeae Chloroplast Group 1 (Aveneae type)</taxon>
        <taxon>Aveninae</taxon>
        <taxon>Avena</taxon>
    </lineage>
</organism>
<name>A0ACD5XGR6_AVESA</name>
<sequence>MVAPRRQLCGCFLFLLMFAMAPRTVNSKLVTSLPGFHGRLPFNLHTGYVEVDEGTELFYYFVQSEARAQEEAPFLLWLTGGDHCSVFSGLANEIGPIRFVVEPYNGSIPRLQINPNSWTKVAHILFVDSPVGAGFSYSRRPRGYEVGDVSSSVQIHDFLIKWFSDHPKYLQNPFYIGGDSYAGKLVPFIVHIISQGIEAGNTPVLNLKGYLVGNPSTGEIIDISSKVPYAHGVGIISDQLYETILGHCQGLDYLLPSNAPCAKALDTFNHLMSQVQQSQILLDNCVYASSAPTRPAADDTKAEYSGDAGRRILVGNPPARPPFGCVDHASRLPIPQSLHQLVGCTQHHSRQQHQQAKKRALLTNWIFGQQQCKVCCCKSSLAPQIYLQKELLAQHKSLVRQTALDEGCRRYIARILAEGKMHDV</sequence>
<keyword evidence="2" id="KW-1185">Reference proteome</keyword>
<accession>A0ACD5XGR6</accession>
<protein>
    <submittedName>
        <fullName evidence="1">Uncharacterized protein</fullName>
    </submittedName>
</protein>
<reference evidence="1" key="2">
    <citation type="submission" date="2025-09" db="UniProtKB">
        <authorList>
            <consortium name="EnsemblPlants"/>
        </authorList>
    </citation>
    <scope>IDENTIFICATION</scope>
</reference>